<keyword evidence="9" id="KW-0460">Magnesium</keyword>
<evidence type="ECO:0000256" key="5">
    <source>
        <dbReference type="ARBA" id="ARBA00022705"/>
    </source>
</evidence>
<reference evidence="17" key="1">
    <citation type="submission" date="2019-11" db="EMBL/GenBank/DDBJ databases">
        <authorList>
            <person name="Feng L."/>
        </authorList>
    </citation>
    <scope>NUCLEOTIDE SEQUENCE</scope>
    <source>
        <strain evidence="17">AundefinedLFYP135</strain>
    </source>
</reference>
<keyword evidence="3 12" id="KW-0808">Transferase</keyword>
<protein>
    <recommendedName>
        <fullName evidence="12 13">DNA primase</fullName>
        <ecNumber evidence="12">2.7.7.101</ecNumber>
    </recommendedName>
</protein>
<dbReference type="InterPro" id="IPR007693">
    <property type="entry name" value="DNA_helicase_DnaB-like_N"/>
</dbReference>
<dbReference type="GO" id="GO:0003677">
    <property type="term" value="F:DNA binding"/>
    <property type="evidence" value="ECO:0007669"/>
    <property type="project" value="UniProtKB-KW"/>
</dbReference>
<dbReference type="InterPro" id="IPR016136">
    <property type="entry name" value="DNA_helicase_N/primase_C"/>
</dbReference>
<dbReference type="SMART" id="SM00493">
    <property type="entry name" value="TOPRIM"/>
    <property type="match status" value="1"/>
</dbReference>
<dbReference type="Pfam" id="PF01807">
    <property type="entry name" value="Zn_ribbon_DnaG"/>
    <property type="match status" value="1"/>
</dbReference>
<dbReference type="GO" id="GO:0005524">
    <property type="term" value="F:ATP binding"/>
    <property type="evidence" value="ECO:0007669"/>
    <property type="project" value="InterPro"/>
</dbReference>
<evidence type="ECO:0000256" key="15">
    <source>
        <dbReference type="SAM" id="MobiDB-lite"/>
    </source>
</evidence>
<evidence type="ECO:0000313" key="17">
    <source>
        <dbReference type="EMBL" id="VYT03210.1"/>
    </source>
</evidence>
<evidence type="ECO:0000256" key="1">
    <source>
        <dbReference type="ARBA" id="ARBA00022478"/>
    </source>
</evidence>
<comment type="subunit">
    <text evidence="12">Monomer. Interacts with DnaB.</text>
</comment>
<evidence type="ECO:0000256" key="12">
    <source>
        <dbReference type="HAMAP-Rule" id="MF_00974"/>
    </source>
</evidence>
<dbReference type="GO" id="GO:0006269">
    <property type="term" value="P:DNA replication, synthesis of primer"/>
    <property type="evidence" value="ECO:0007669"/>
    <property type="project" value="UniProtKB-UniRule"/>
</dbReference>
<comment type="catalytic activity">
    <reaction evidence="12">
        <text>ssDNA + n NTP = ssDNA/pppN(pN)n-1 hybrid + (n-1) diphosphate.</text>
        <dbReference type="EC" id="2.7.7.101"/>
    </reaction>
</comment>
<feature type="compositionally biased region" description="Basic and acidic residues" evidence="15">
    <location>
        <begin position="431"/>
        <end position="440"/>
    </location>
</feature>
<dbReference type="GO" id="GO:0000428">
    <property type="term" value="C:DNA-directed RNA polymerase complex"/>
    <property type="evidence" value="ECO:0007669"/>
    <property type="project" value="UniProtKB-KW"/>
</dbReference>
<dbReference type="PANTHER" id="PTHR30313">
    <property type="entry name" value="DNA PRIMASE"/>
    <property type="match status" value="1"/>
</dbReference>
<evidence type="ECO:0000259" key="16">
    <source>
        <dbReference type="PROSITE" id="PS50880"/>
    </source>
</evidence>
<dbReference type="InterPro" id="IPR050219">
    <property type="entry name" value="DnaG_primase"/>
</dbReference>
<dbReference type="NCBIfam" id="TIGR01391">
    <property type="entry name" value="dnaG"/>
    <property type="match status" value="1"/>
</dbReference>
<proteinExistence type="inferred from homology"/>
<dbReference type="Pfam" id="PF00772">
    <property type="entry name" value="DnaB"/>
    <property type="match status" value="1"/>
</dbReference>
<dbReference type="Pfam" id="PF08275">
    <property type="entry name" value="DNAG_N"/>
    <property type="match status" value="1"/>
</dbReference>
<dbReference type="InterPro" id="IPR006295">
    <property type="entry name" value="DNA_primase_DnaG"/>
</dbReference>
<comment type="function">
    <text evidence="12 13">RNA polymerase that catalyzes the synthesis of short RNA molecules used as primers for DNA polymerase during DNA replication.</text>
</comment>
<dbReference type="AlphaFoldDB" id="A0A6N2TC93"/>
<keyword evidence="1 12" id="KW-0240">DNA-directed RNA polymerase</keyword>
<dbReference type="EMBL" id="CACRSL010000003">
    <property type="protein sequence ID" value="VYT03210.1"/>
    <property type="molecule type" value="Genomic_DNA"/>
</dbReference>
<feature type="zinc finger region" description="CHC2-type" evidence="12 14">
    <location>
        <begin position="37"/>
        <end position="61"/>
    </location>
</feature>
<accession>A0A6N2TC93</accession>
<dbReference type="GO" id="GO:0005737">
    <property type="term" value="C:cytoplasm"/>
    <property type="evidence" value="ECO:0007669"/>
    <property type="project" value="TreeGrafter"/>
</dbReference>
<dbReference type="Gene3D" id="3.90.980.10">
    <property type="entry name" value="DNA primase, catalytic core, N-terminal domain"/>
    <property type="match status" value="1"/>
</dbReference>
<gene>
    <name evidence="12 17" type="primary">dnaG</name>
    <name evidence="17" type="ORF">AULFYP135_01367</name>
</gene>
<name>A0A6N2TC93_9FIRM</name>
<dbReference type="EC" id="2.7.7.101" evidence="12"/>
<evidence type="ECO:0000256" key="11">
    <source>
        <dbReference type="ARBA" id="ARBA00023163"/>
    </source>
</evidence>
<dbReference type="InterPro" id="IPR013264">
    <property type="entry name" value="DNAG_N"/>
</dbReference>
<dbReference type="HAMAP" id="MF_00974">
    <property type="entry name" value="DNA_primase_DnaG"/>
    <property type="match status" value="1"/>
</dbReference>
<dbReference type="Pfam" id="PF13155">
    <property type="entry name" value="Toprim_2"/>
    <property type="match status" value="1"/>
</dbReference>
<dbReference type="InterPro" id="IPR036977">
    <property type="entry name" value="DNA_primase_Znf_CHC2"/>
</dbReference>
<keyword evidence="2 12" id="KW-0639">Primosome</keyword>
<keyword evidence="11 12" id="KW-0804">Transcription</keyword>
<keyword evidence="5 12" id="KW-0235">DNA replication</keyword>
<dbReference type="GO" id="GO:0003678">
    <property type="term" value="F:DNA helicase activity"/>
    <property type="evidence" value="ECO:0007669"/>
    <property type="project" value="InterPro"/>
</dbReference>
<keyword evidence="10 12" id="KW-0238">DNA-binding</keyword>
<dbReference type="GO" id="GO:0003899">
    <property type="term" value="F:DNA-directed RNA polymerase activity"/>
    <property type="evidence" value="ECO:0007669"/>
    <property type="project" value="UniProtKB-UniRule"/>
</dbReference>
<dbReference type="SUPFAM" id="SSF57783">
    <property type="entry name" value="Zinc beta-ribbon"/>
    <property type="match status" value="1"/>
</dbReference>
<dbReference type="PANTHER" id="PTHR30313:SF2">
    <property type="entry name" value="DNA PRIMASE"/>
    <property type="match status" value="1"/>
</dbReference>
<dbReference type="InterPro" id="IPR036185">
    <property type="entry name" value="DNA_heli_DnaB-like_N_sf"/>
</dbReference>
<comment type="similarity">
    <text evidence="12 13">Belongs to the DnaG primase family.</text>
</comment>
<dbReference type="SUPFAM" id="SSF56731">
    <property type="entry name" value="DNA primase core"/>
    <property type="match status" value="1"/>
</dbReference>
<keyword evidence="4 12" id="KW-0548">Nucleotidyltransferase</keyword>
<keyword evidence="6 12" id="KW-0479">Metal-binding</keyword>
<dbReference type="InterPro" id="IPR006171">
    <property type="entry name" value="TOPRIM_dom"/>
</dbReference>
<evidence type="ECO:0000256" key="6">
    <source>
        <dbReference type="ARBA" id="ARBA00022723"/>
    </source>
</evidence>
<comment type="domain">
    <text evidence="12">Contains an N-terminal zinc-binding domain, a central core domain that contains the primase activity, and a C-terminal DnaB-binding domain.</text>
</comment>
<evidence type="ECO:0000256" key="3">
    <source>
        <dbReference type="ARBA" id="ARBA00022679"/>
    </source>
</evidence>
<dbReference type="InterPro" id="IPR019475">
    <property type="entry name" value="DNA_primase_DnaB-bd"/>
</dbReference>
<evidence type="ECO:0000256" key="9">
    <source>
        <dbReference type="ARBA" id="ARBA00022842"/>
    </source>
</evidence>
<dbReference type="Gene3D" id="3.90.580.10">
    <property type="entry name" value="Zinc finger, CHC2-type domain"/>
    <property type="match status" value="1"/>
</dbReference>
<keyword evidence="7 12" id="KW-0863">Zinc-finger</keyword>
<comment type="cofactor">
    <cofactor evidence="12 13 14">
        <name>Zn(2+)</name>
        <dbReference type="ChEBI" id="CHEBI:29105"/>
    </cofactor>
    <text evidence="12 13 14">Binds 1 zinc ion per monomer.</text>
</comment>
<evidence type="ECO:0000256" key="2">
    <source>
        <dbReference type="ARBA" id="ARBA00022515"/>
    </source>
</evidence>
<dbReference type="InterPro" id="IPR034151">
    <property type="entry name" value="TOPRIM_DnaG_bac"/>
</dbReference>
<evidence type="ECO:0000256" key="13">
    <source>
        <dbReference type="PIRNR" id="PIRNR002811"/>
    </source>
</evidence>
<dbReference type="InterPro" id="IPR030846">
    <property type="entry name" value="DnaG_bac"/>
</dbReference>
<dbReference type="PIRSF" id="PIRSF002811">
    <property type="entry name" value="DnaG"/>
    <property type="match status" value="1"/>
</dbReference>
<keyword evidence="8 12" id="KW-0862">Zinc</keyword>
<evidence type="ECO:0000256" key="8">
    <source>
        <dbReference type="ARBA" id="ARBA00022833"/>
    </source>
</evidence>
<evidence type="ECO:0000256" key="7">
    <source>
        <dbReference type="ARBA" id="ARBA00022771"/>
    </source>
</evidence>
<dbReference type="GO" id="GO:0008270">
    <property type="term" value="F:zinc ion binding"/>
    <property type="evidence" value="ECO:0007669"/>
    <property type="project" value="UniProtKB-UniRule"/>
</dbReference>
<dbReference type="FunFam" id="3.90.980.10:FF:000001">
    <property type="entry name" value="DNA primase"/>
    <property type="match status" value="1"/>
</dbReference>
<dbReference type="CDD" id="cd03364">
    <property type="entry name" value="TOPRIM_DnaG_primases"/>
    <property type="match status" value="1"/>
</dbReference>
<dbReference type="GO" id="GO:1990077">
    <property type="term" value="C:primosome complex"/>
    <property type="evidence" value="ECO:0007669"/>
    <property type="project" value="UniProtKB-KW"/>
</dbReference>
<dbReference type="Gene3D" id="1.10.860.10">
    <property type="entry name" value="DNAb Helicase, Chain A"/>
    <property type="match status" value="1"/>
</dbReference>
<dbReference type="Pfam" id="PF10410">
    <property type="entry name" value="DnaB_bind"/>
    <property type="match status" value="1"/>
</dbReference>
<dbReference type="SUPFAM" id="SSF48024">
    <property type="entry name" value="N-terminal domain of DnaB helicase"/>
    <property type="match status" value="1"/>
</dbReference>
<dbReference type="FunFam" id="3.90.580.10:FF:000001">
    <property type="entry name" value="DNA primase"/>
    <property type="match status" value="1"/>
</dbReference>
<evidence type="ECO:0000256" key="4">
    <source>
        <dbReference type="ARBA" id="ARBA00022695"/>
    </source>
</evidence>
<evidence type="ECO:0000256" key="14">
    <source>
        <dbReference type="PIRSR" id="PIRSR002811-1"/>
    </source>
</evidence>
<dbReference type="PROSITE" id="PS50880">
    <property type="entry name" value="TOPRIM"/>
    <property type="match status" value="1"/>
</dbReference>
<sequence length="585" mass="65546">MIPERFIEELKYRSDIEQVISSYVPLKRTGRNLKGLCPFHSEKTPSFTVYPENQSFYCFGCGAGGDVVTFIRKIENLEYVEALRFLAQRAGMTLPEEARDDGTALLRTKILEINRESARFFFDQLAHGPDRRAIAYLRGRGLSDKTIKRFGLGYAPNTFDSLKNHLKGKGYSFEEMAAAAVVGKGKNGGYYDMFRDRVMFPIIDLRGSVIGFGGRVLEGDGPKYLNSPDTLVFKKTRNLFAMNIAKNTKEGSLILAEGYMDVISIHQAGFDNAVASLGTSLTAEQARLISQYVNQVIIAYDADGAGQKATRRAISLFEETGVKIRVLSIPDAKDPDEYIKKFGPARFKLLLEGSAGAVDFEIAKLRQKFDLETADGKVAFLKEFCSLMAGINSPVERDVYIIRTAQELSVSKEAVADQVAALRRRRAGAAEKKARRDIRPYSESAAGQPRDLERSRNIRYALAEDKLITTLLKHPDFYDAIAAKIRPEQFVTQKNRELFEALWQRLQNRQDIGMMSLSALLEPEQMARVSYLLASAEGVAYTMQEAEDCMKTILEYQSVKTPDQVAGMSNEEWLEYAKSLAANKK</sequence>
<feature type="region of interest" description="Disordered" evidence="15">
    <location>
        <begin position="431"/>
        <end position="450"/>
    </location>
</feature>
<dbReference type="InterPro" id="IPR037068">
    <property type="entry name" value="DNA_primase_core_N_sf"/>
</dbReference>
<evidence type="ECO:0000256" key="10">
    <source>
        <dbReference type="ARBA" id="ARBA00023125"/>
    </source>
</evidence>
<dbReference type="InterPro" id="IPR002694">
    <property type="entry name" value="Znf_CHC2"/>
</dbReference>
<dbReference type="SMART" id="SM00400">
    <property type="entry name" value="ZnF_CHCC"/>
    <property type="match status" value="1"/>
</dbReference>
<dbReference type="Gene3D" id="3.40.1360.10">
    <property type="match status" value="1"/>
</dbReference>
<organism evidence="17">
    <name type="scientific">uncultured Anaerotruncus sp</name>
    <dbReference type="NCBI Taxonomy" id="905011"/>
    <lineage>
        <taxon>Bacteria</taxon>
        <taxon>Bacillati</taxon>
        <taxon>Bacillota</taxon>
        <taxon>Clostridia</taxon>
        <taxon>Eubacteriales</taxon>
        <taxon>Oscillospiraceae</taxon>
        <taxon>Anaerotruncus</taxon>
        <taxon>environmental samples</taxon>
    </lineage>
</organism>
<feature type="domain" description="Toprim" evidence="16">
    <location>
        <begin position="251"/>
        <end position="332"/>
    </location>
</feature>